<dbReference type="Proteomes" id="UP000586095">
    <property type="component" value="Unassembled WGS sequence"/>
</dbReference>
<dbReference type="GO" id="GO:0016301">
    <property type="term" value="F:kinase activity"/>
    <property type="evidence" value="ECO:0007669"/>
    <property type="project" value="UniProtKB-KW"/>
</dbReference>
<name>A0A852RGV7_9MICO</name>
<gene>
    <name evidence="6" type="ORF">BJ960_002893</name>
</gene>
<comment type="similarity">
    <text evidence="1">Belongs to the FGGY kinase family.</text>
</comment>
<evidence type="ECO:0000256" key="1">
    <source>
        <dbReference type="ARBA" id="ARBA00009156"/>
    </source>
</evidence>
<accession>A0A852RGV7</accession>
<dbReference type="AlphaFoldDB" id="A0A852RGV7"/>
<dbReference type="SUPFAM" id="SSF53067">
    <property type="entry name" value="Actin-like ATPase domain"/>
    <property type="match status" value="2"/>
</dbReference>
<dbReference type="InterPro" id="IPR018485">
    <property type="entry name" value="FGGY_C"/>
</dbReference>
<organism evidence="6 7">
    <name type="scientific">Leucobacter aridicollis</name>
    <dbReference type="NCBI Taxonomy" id="283878"/>
    <lineage>
        <taxon>Bacteria</taxon>
        <taxon>Bacillati</taxon>
        <taxon>Actinomycetota</taxon>
        <taxon>Actinomycetes</taxon>
        <taxon>Micrococcales</taxon>
        <taxon>Microbacteriaceae</taxon>
        <taxon>Leucobacter</taxon>
    </lineage>
</organism>
<dbReference type="InterPro" id="IPR050406">
    <property type="entry name" value="FGGY_Carb_Kinase"/>
</dbReference>
<proteinExistence type="inferred from homology"/>
<keyword evidence="7" id="KW-1185">Reference proteome</keyword>
<dbReference type="PANTHER" id="PTHR43095">
    <property type="entry name" value="SUGAR KINASE"/>
    <property type="match status" value="1"/>
</dbReference>
<sequence length="466" mass="49451">MAAAKRSLGVAPKTFAALGVSAMMHGYLVFDEADELLVPFRTWRNTNTGGAAALLTERFGVNVPLRWSIAHLGQAVLDDEPHVPRVAFMTTLAGYVHWRLSGERVLGIGDASGLFPIAEGSREFDPRMIREFDEFSASLRLPGGRASVERVLPRVLLAGEAGGNLTDFGAKLLDPSGELAAGIPLCPPEGDAGTGMVATGAVRPRTGNVSVGTSVFAMIVLEHRPTEVRAEIDLVATPDGADVAMVHCNNGASELSDWVKLFVRFAQAAGWEVEPDRAFAVLLSEAMSVPNDLSRPLALNLVAGEPVLNLTDGLPLLLRRPGTPLSLAGTTRAQLDAVFAALAVGMRSLAKQGISVDHLVAHGGVFRTPGAAETVLAQALDTEIVVPNTAPEGGAWGMALLASYLLDGRGRSLADYLDDVVLQEGGHRSVVASHEQVAAYDEYLNRYQRGVDAILMLQNSHKENFS</sequence>
<keyword evidence="2" id="KW-0859">Xylose metabolism</keyword>
<keyword evidence="2" id="KW-0119">Carbohydrate metabolism</keyword>
<evidence type="ECO:0000256" key="4">
    <source>
        <dbReference type="ARBA" id="ARBA00022777"/>
    </source>
</evidence>
<evidence type="ECO:0000313" key="6">
    <source>
        <dbReference type="EMBL" id="NYD28090.1"/>
    </source>
</evidence>
<keyword evidence="4 6" id="KW-0418">Kinase</keyword>
<evidence type="ECO:0000256" key="2">
    <source>
        <dbReference type="ARBA" id="ARBA00022629"/>
    </source>
</evidence>
<dbReference type="Gene3D" id="3.30.420.40">
    <property type="match status" value="2"/>
</dbReference>
<evidence type="ECO:0000313" key="7">
    <source>
        <dbReference type="Proteomes" id="UP000586095"/>
    </source>
</evidence>
<dbReference type="PANTHER" id="PTHR43095:SF5">
    <property type="entry name" value="XYLULOSE KINASE"/>
    <property type="match status" value="1"/>
</dbReference>
<dbReference type="EMBL" id="JACCBD010000001">
    <property type="protein sequence ID" value="NYD28090.1"/>
    <property type="molecule type" value="Genomic_DNA"/>
</dbReference>
<feature type="domain" description="Carbohydrate kinase FGGY C-terminal" evidence="5">
    <location>
        <begin position="208"/>
        <end position="404"/>
    </location>
</feature>
<evidence type="ECO:0000256" key="3">
    <source>
        <dbReference type="ARBA" id="ARBA00022679"/>
    </source>
</evidence>
<dbReference type="InterPro" id="IPR043129">
    <property type="entry name" value="ATPase_NBD"/>
</dbReference>
<evidence type="ECO:0000259" key="5">
    <source>
        <dbReference type="Pfam" id="PF02782"/>
    </source>
</evidence>
<dbReference type="Pfam" id="PF02782">
    <property type="entry name" value="FGGY_C"/>
    <property type="match status" value="1"/>
</dbReference>
<reference evidence="6 7" key="1">
    <citation type="submission" date="2020-07" db="EMBL/GenBank/DDBJ databases">
        <title>Sequencing the genomes of 1000 actinobacteria strains.</title>
        <authorList>
            <person name="Klenk H.-P."/>
        </authorList>
    </citation>
    <scope>NUCLEOTIDE SEQUENCE [LARGE SCALE GENOMIC DNA]</scope>
    <source>
        <strain evidence="6 7">DSM 17380</strain>
    </source>
</reference>
<dbReference type="GO" id="GO:0042732">
    <property type="term" value="P:D-xylose metabolic process"/>
    <property type="evidence" value="ECO:0007669"/>
    <property type="project" value="UniProtKB-KW"/>
</dbReference>
<protein>
    <submittedName>
        <fullName evidence="6">Sugar (Pentulose or hexulose) kinase</fullName>
    </submittedName>
</protein>
<keyword evidence="3" id="KW-0808">Transferase</keyword>
<comment type="caution">
    <text evidence="6">The sequence shown here is derived from an EMBL/GenBank/DDBJ whole genome shotgun (WGS) entry which is preliminary data.</text>
</comment>